<reference evidence="6" key="1">
    <citation type="submission" date="2025-08" db="UniProtKB">
        <authorList>
            <consortium name="Ensembl"/>
        </authorList>
    </citation>
    <scope>IDENTIFICATION</scope>
</reference>
<feature type="region of interest" description="Disordered" evidence="4">
    <location>
        <begin position="239"/>
        <end position="271"/>
    </location>
</feature>
<comment type="similarity">
    <text evidence="1">Belongs to the FAM193 family.</text>
</comment>
<dbReference type="InterPro" id="IPR031802">
    <property type="entry name" value="FAM193_C"/>
</dbReference>
<evidence type="ECO:0000313" key="7">
    <source>
        <dbReference type="Proteomes" id="UP000694388"/>
    </source>
</evidence>
<feature type="region of interest" description="Disordered" evidence="4">
    <location>
        <begin position="1264"/>
        <end position="1299"/>
    </location>
</feature>
<dbReference type="Proteomes" id="UP000694388">
    <property type="component" value="Unplaced"/>
</dbReference>
<feature type="domain" description="FAM193 C-terminal" evidence="5">
    <location>
        <begin position="1307"/>
        <end position="1363"/>
    </location>
</feature>
<dbReference type="GeneTree" id="ENSGT00390000000973"/>
<feature type="compositionally biased region" description="Basic residues" evidence="4">
    <location>
        <begin position="1289"/>
        <end position="1299"/>
    </location>
</feature>
<feature type="compositionally biased region" description="Low complexity" evidence="4">
    <location>
        <begin position="743"/>
        <end position="752"/>
    </location>
</feature>
<evidence type="ECO:0000256" key="4">
    <source>
        <dbReference type="SAM" id="MobiDB-lite"/>
    </source>
</evidence>
<feature type="region of interest" description="Disordered" evidence="4">
    <location>
        <begin position="555"/>
        <end position="711"/>
    </location>
</feature>
<keyword evidence="2" id="KW-0597">Phosphoprotein</keyword>
<sequence length="1364" mass="148553">MQCILCSFRLCQVDPYQLYQRLETQAREYVVEVKMRLVKQLMTGSPTLPQASRFLSLFLDEYSALCQAAQTIAPFLATLENEHLKKFEVTWELHNKHLFHKMVYFELLLQRDLPALLKLLRPGEDGAPVDEAAACLLSRLQQFEDEMRRVALEWHECQKRIDDFVDEQLLHNKKCGLEVGMTEALKHLLSGTRLALGDCPNCNYRQRCSCDQCSISHMLTCGLLESPPINGLPLSPIHTQEGVAKGRPPSVSLSSSDCASAPCSPPPHRQHSHLTFTELDEEVIALTENLSEVFPICNYSDSGVGISADGLHPVLNGAGENLALKDELASHSNGLPCSQAGEPVQPPCECHFCKQTGGTLSSSLSTSALPSGQAVLLADKLTPHPALHLYPHIHGQLPLQPVPSSLTGLTHGPVPVTLPHVPPGTPLGHLNPFLPQPMYPGSNAVPGVFAPPTGNSAVIYPATPGSTNKCLVNPGVSGFPVNCKHQSFRVGLEHASEHTFPLPVASEWSPELLAAHRYASSWGSDLLPSSDKTWTLSEGHTLTDCKADRSPIFAHHTQSTTSSQSPSHHTSHLSHPSSTRPMNLSHKDETGHSVHRSSLTCISSTSSPKPAQTGSHPGASLPSPSMAASVPNQSKPPVFHKPTTSSVHTSPSKSDSSSNVPRHQAFPAIPSTIPAPSKMLSHGCSPKSGGTSFGLPSDKAHGSLEGFRGGDGTGPCSGGICHGGEEGMPCGMEESLDEDSCSDESSSTSTSTNQRDGKYCDCCYCEFFGHGGPPVAPTSKKYTEMREKLRLRLTKRREDRPKKESIPTIRDKEDPRKVEELLNFINSSTEPKASSNNRAAKRARHKQRKMEKAKQEAITREKEEKPKAQPEDKPQQRAQQASVSQNQLNGLSQRHNGTTRPSGKCTKGGKERVGAQAGVDDDCQTSGTLLDGTGKLQVQNESQTSMTERVYGKDERKAASPQAIGGKQNSQEVSKAAVQGQKQPGKQGTGGGQTNRKKDKHSEPTVTRGAEEKKKQAKLDLQEPQLEIHKCFQNGEQRRTHKATGQPNVSTYSALESESDSQLRAAHHREQYSIVQTGPIQQSIDKKHESVGAKHRPVSEWSHSNPKIDEVFPLRCVGASTGQQTSQIVTEWPAAKTKVGSENTLTKMRMQEIWRGKAKPVCETPVLNGKIPSYSRGDFYDRASTMQSGSKASTTSQPLDNCRTFASGSTNNTWAKVESRVDGIAQKVHPKSSVASVNSKVDVNPQVGISIQELCQPVTNGISEWDSTTDQSGSPELEGGIFAESLPKGKGKKSKKKKAERLNSSIDDVFLPKDVDLNNREMDETEKEVERFKRFCLDSARQNRQKLTVNWANFNLKKSGFAAH</sequence>
<name>A0A8C4QCU1_EPTBU</name>
<accession>A0A8C4QCU1</accession>
<feature type="compositionally biased region" description="Basic and acidic residues" evidence="4">
    <location>
        <begin position="1009"/>
        <end position="1030"/>
    </location>
</feature>
<feature type="compositionally biased region" description="Polar residues" evidence="4">
    <location>
        <begin position="1043"/>
        <end position="1062"/>
    </location>
</feature>
<proteinExistence type="inferred from homology"/>
<evidence type="ECO:0000256" key="1">
    <source>
        <dbReference type="ARBA" id="ARBA00009689"/>
    </source>
</evidence>
<feature type="compositionally biased region" description="Basic residues" evidence="4">
    <location>
        <begin position="839"/>
        <end position="849"/>
    </location>
</feature>
<evidence type="ECO:0000313" key="6">
    <source>
        <dbReference type="Ensembl" id="ENSEBUP00000013005.1"/>
    </source>
</evidence>
<dbReference type="Pfam" id="PF15914">
    <property type="entry name" value="FAM193_C"/>
    <property type="match status" value="1"/>
</dbReference>
<feature type="compositionally biased region" description="Basic and acidic residues" evidence="4">
    <location>
        <begin position="791"/>
        <end position="820"/>
    </location>
</feature>
<keyword evidence="3" id="KW-0175">Coiled coil</keyword>
<feature type="compositionally biased region" description="Low complexity" evidence="4">
    <location>
        <begin position="248"/>
        <end position="262"/>
    </location>
</feature>
<dbReference type="PANTHER" id="PTHR15109:SF4">
    <property type="entry name" value="FAM193 C-TERMINAL DOMAIN-CONTAINING PROTEIN"/>
    <property type="match status" value="1"/>
</dbReference>
<protein>
    <submittedName>
        <fullName evidence="6">Family with sequence similarity 193 member A</fullName>
    </submittedName>
</protein>
<feature type="compositionally biased region" description="Low complexity" evidence="4">
    <location>
        <begin position="640"/>
        <end position="658"/>
    </location>
</feature>
<feature type="compositionally biased region" description="Polar residues" evidence="4">
    <location>
        <begin position="1264"/>
        <end position="1274"/>
    </location>
</feature>
<evidence type="ECO:0000256" key="3">
    <source>
        <dbReference type="ARBA" id="ARBA00023054"/>
    </source>
</evidence>
<feature type="compositionally biased region" description="Polar residues" evidence="4">
    <location>
        <begin position="936"/>
        <end position="947"/>
    </location>
</feature>
<keyword evidence="7" id="KW-1185">Reference proteome</keyword>
<feature type="region of interest" description="Disordered" evidence="4">
    <location>
        <begin position="727"/>
        <end position="755"/>
    </location>
</feature>
<feature type="compositionally biased region" description="Basic and acidic residues" evidence="4">
    <location>
        <begin position="850"/>
        <end position="875"/>
    </location>
</feature>
<reference evidence="6" key="2">
    <citation type="submission" date="2025-09" db="UniProtKB">
        <authorList>
            <consortium name="Ensembl"/>
        </authorList>
    </citation>
    <scope>IDENTIFICATION</scope>
</reference>
<feature type="compositionally biased region" description="Low complexity" evidence="4">
    <location>
        <begin position="555"/>
        <end position="579"/>
    </location>
</feature>
<dbReference type="PANTHER" id="PTHR15109">
    <property type="entry name" value="AGAP004327-PA"/>
    <property type="match status" value="1"/>
</dbReference>
<dbReference type="InterPro" id="IPR029717">
    <property type="entry name" value="FAM193"/>
</dbReference>
<dbReference type="Ensembl" id="ENSEBUT00000013581.1">
    <property type="protein sequence ID" value="ENSEBUP00000013005.1"/>
    <property type="gene ID" value="ENSEBUG00000008222.1"/>
</dbReference>
<evidence type="ECO:0000256" key="2">
    <source>
        <dbReference type="ARBA" id="ARBA00022553"/>
    </source>
</evidence>
<feature type="compositionally biased region" description="Polar residues" evidence="4">
    <location>
        <begin position="876"/>
        <end position="901"/>
    </location>
</feature>
<feature type="region of interest" description="Disordered" evidence="4">
    <location>
        <begin position="791"/>
        <end position="1066"/>
    </location>
</feature>
<organism evidence="6 7">
    <name type="scientific">Eptatretus burgeri</name>
    <name type="common">Inshore hagfish</name>
    <dbReference type="NCBI Taxonomy" id="7764"/>
    <lineage>
        <taxon>Eukaryota</taxon>
        <taxon>Metazoa</taxon>
        <taxon>Chordata</taxon>
        <taxon>Craniata</taxon>
        <taxon>Vertebrata</taxon>
        <taxon>Cyclostomata</taxon>
        <taxon>Myxini</taxon>
        <taxon>Myxiniformes</taxon>
        <taxon>Myxinidae</taxon>
        <taxon>Eptatretinae</taxon>
        <taxon>Eptatretus</taxon>
    </lineage>
</organism>
<evidence type="ECO:0000259" key="5">
    <source>
        <dbReference type="Pfam" id="PF15914"/>
    </source>
</evidence>
<dbReference type="OMA" id="HSNTHQV"/>
<feature type="compositionally biased region" description="Low complexity" evidence="4">
    <location>
        <begin position="597"/>
        <end position="607"/>
    </location>
</feature>